<keyword evidence="5" id="KW-0158">Chromosome</keyword>
<dbReference type="GO" id="GO:0005737">
    <property type="term" value="C:cytoplasm"/>
    <property type="evidence" value="ECO:0007669"/>
    <property type="project" value="UniProtKB-SubCell"/>
</dbReference>
<reference evidence="22" key="1">
    <citation type="submission" date="2019-11" db="UniProtKB">
        <authorList>
            <consortium name="WormBaseParasite"/>
        </authorList>
    </citation>
    <scope>IDENTIFICATION</scope>
</reference>
<protein>
    <recommendedName>
        <fullName evidence="17">Histone deacetylase</fullName>
        <ecNumber evidence="17">3.5.1.98</ecNumber>
    </recommendedName>
</protein>
<feature type="active site" description="Proton acceptor" evidence="18">
    <location>
        <position position="145"/>
    </location>
</feature>
<evidence type="ECO:0000256" key="18">
    <source>
        <dbReference type="PIRSR" id="PIRSR037913-1"/>
    </source>
</evidence>
<keyword evidence="7" id="KW-0678">Repressor</keyword>
<feature type="domain" description="Histone deacetylase" evidence="21">
    <location>
        <begin position="25"/>
        <end position="339"/>
    </location>
</feature>
<evidence type="ECO:0000256" key="17">
    <source>
        <dbReference type="PIRNR" id="PIRNR037913"/>
    </source>
</evidence>
<feature type="binding site" evidence="19">
    <location>
        <position position="153"/>
    </location>
    <ligand>
        <name>substrate</name>
    </ligand>
</feature>
<evidence type="ECO:0000256" key="3">
    <source>
        <dbReference type="ARBA" id="ARBA00004286"/>
    </source>
</evidence>
<comment type="catalytic activity">
    <reaction evidence="14">
        <text>N(6)-acetyl-L-lysyl-[protein] + H2O = L-lysyl-[protein] + acetate</text>
        <dbReference type="Rhea" id="RHEA:58108"/>
        <dbReference type="Rhea" id="RHEA-COMP:9752"/>
        <dbReference type="Rhea" id="RHEA-COMP:10731"/>
        <dbReference type="ChEBI" id="CHEBI:15377"/>
        <dbReference type="ChEBI" id="CHEBI:29969"/>
        <dbReference type="ChEBI" id="CHEBI:30089"/>
        <dbReference type="ChEBI" id="CHEBI:61930"/>
    </reaction>
    <physiologicalReaction direction="left-to-right" evidence="14">
        <dbReference type="Rhea" id="RHEA:58109"/>
    </physiologicalReaction>
</comment>
<keyword evidence="10 17" id="KW-0156">Chromatin regulator</keyword>
<evidence type="ECO:0000256" key="6">
    <source>
        <dbReference type="ARBA" id="ARBA00022490"/>
    </source>
</evidence>
<dbReference type="EC" id="3.5.1.98" evidence="17"/>
<dbReference type="Pfam" id="PF00850">
    <property type="entry name" value="Hist_deacetyl"/>
    <property type="match status" value="1"/>
</dbReference>
<evidence type="ECO:0000256" key="12">
    <source>
        <dbReference type="ARBA" id="ARBA00023163"/>
    </source>
</evidence>
<name>A0A5K3EZQ1_MESCO</name>
<evidence type="ECO:0000256" key="9">
    <source>
        <dbReference type="ARBA" id="ARBA00022801"/>
    </source>
</evidence>
<dbReference type="AlphaFoldDB" id="A0A5K3EZQ1"/>
<keyword evidence="12 17" id="KW-0804">Transcription</keyword>
<evidence type="ECO:0000256" key="8">
    <source>
        <dbReference type="ARBA" id="ARBA00022723"/>
    </source>
</evidence>
<evidence type="ECO:0000256" key="16">
    <source>
        <dbReference type="ARBA" id="ARBA00049416"/>
    </source>
</evidence>
<dbReference type="PANTHER" id="PTHR10625:SF14">
    <property type="entry name" value="HISTONE DEACETYLASE 8"/>
    <property type="match status" value="1"/>
</dbReference>
<dbReference type="SUPFAM" id="SSF52768">
    <property type="entry name" value="Arginase/deacetylase"/>
    <property type="match status" value="1"/>
</dbReference>
<keyword evidence="6" id="KW-0963">Cytoplasm</keyword>
<proteinExistence type="inferred from homology"/>
<evidence type="ECO:0000259" key="21">
    <source>
        <dbReference type="Pfam" id="PF00850"/>
    </source>
</evidence>
<evidence type="ECO:0000256" key="14">
    <source>
        <dbReference type="ARBA" id="ARBA00049136"/>
    </source>
</evidence>
<evidence type="ECO:0000256" key="4">
    <source>
        <dbReference type="ARBA" id="ARBA00004496"/>
    </source>
</evidence>
<keyword evidence="8 20" id="KW-0479">Metal-binding</keyword>
<dbReference type="InterPro" id="IPR000286">
    <property type="entry name" value="HDACs"/>
</dbReference>
<evidence type="ECO:0000256" key="5">
    <source>
        <dbReference type="ARBA" id="ARBA00022454"/>
    </source>
</evidence>
<keyword evidence="11 17" id="KW-0805">Transcription regulation</keyword>
<comment type="similarity">
    <text evidence="17">Belongs to the histone deacetylase family. HD Type 1 subfamily.</text>
</comment>
<feature type="binding site" evidence="19">
    <location>
        <position position="103"/>
    </location>
    <ligand>
        <name>substrate</name>
    </ligand>
</feature>
<feature type="binding site" evidence="20">
    <location>
        <position position="184"/>
    </location>
    <ligand>
        <name>a divalent metal cation</name>
        <dbReference type="ChEBI" id="CHEBI:60240"/>
    </ligand>
</feature>
<dbReference type="GO" id="GO:0046872">
    <property type="term" value="F:metal ion binding"/>
    <property type="evidence" value="ECO:0007669"/>
    <property type="project" value="UniProtKB-KW"/>
</dbReference>
<dbReference type="PRINTS" id="PR01270">
    <property type="entry name" value="HDASUPER"/>
</dbReference>
<dbReference type="InterPro" id="IPR037138">
    <property type="entry name" value="His_deacetylse_dom_sf"/>
</dbReference>
<evidence type="ECO:0000256" key="19">
    <source>
        <dbReference type="PIRSR" id="PIRSR037913-2"/>
    </source>
</evidence>
<evidence type="ECO:0000256" key="13">
    <source>
        <dbReference type="ARBA" id="ARBA00023242"/>
    </source>
</evidence>
<feature type="binding site" evidence="20">
    <location>
        <position position="186"/>
    </location>
    <ligand>
        <name>a divalent metal cation</name>
        <dbReference type="ChEBI" id="CHEBI:60240"/>
    </ligand>
</feature>
<comment type="catalytic activity">
    <reaction evidence="16">
        <text>N(6)-acetyl-L-lysyl-[histone] + H2O = L-lysyl-[histone] + acetate</text>
        <dbReference type="Rhea" id="RHEA:58196"/>
        <dbReference type="Rhea" id="RHEA-COMP:9845"/>
        <dbReference type="Rhea" id="RHEA-COMP:11338"/>
        <dbReference type="ChEBI" id="CHEBI:15377"/>
        <dbReference type="ChEBI" id="CHEBI:29969"/>
        <dbReference type="ChEBI" id="CHEBI:30089"/>
        <dbReference type="ChEBI" id="CHEBI:61930"/>
        <dbReference type="EC" id="3.5.1.98"/>
    </reaction>
    <physiologicalReaction direction="left-to-right" evidence="16">
        <dbReference type="Rhea" id="RHEA:58197"/>
    </physiologicalReaction>
</comment>
<dbReference type="WBParaSite" id="MCU_004397-RD">
    <property type="protein sequence ID" value="MCU_004397-RD"/>
    <property type="gene ID" value="MCU_004397"/>
</dbReference>
<dbReference type="GO" id="GO:0005634">
    <property type="term" value="C:nucleus"/>
    <property type="evidence" value="ECO:0007669"/>
    <property type="project" value="UniProtKB-SubCell"/>
</dbReference>
<comment type="cofactor">
    <cofactor evidence="1">
        <name>a divalent metal cation</name>
        <dbReference type="ChEBI" id="CHEBI:60240"/>
    </cofactor>
</comment>
<keyword evidence="13 17" id="KW-0539">Nucleus</keyword>
<dbReference type="InterPro" id="IPR023801">
    <property type="entry name" value="His_deacetylse_dom"/>
</dbReference>
<dbReference type="GO" id="GO:0031507">
    <property type="term" value="P:heterochromatin formation"/>
    <property type="evidence" value="ECO:0007669"/>
    <property type="project" value="TreeGrafter"/>
</dbReference>
<dbReference type="InterPro" id="IPR023696">
    <property type="entry name" value="Ureohydrolase_dom_sf"/>
</dbReference>
<evidence type="ECO:0000256" key="2">
    <source>
        <dbReference type="ARBA" id="ARBA00004123"/>
    </source>
</evidence>
<feature type="binding site" evidence="19">
    <location>
        <position position="324"/>
    </location>
    <ligand>
        <name>substrate</name>
    </ligand>
</feature>
<evidence type="ECO:0000256" key="15">
    <source>
        <dbReference type="ARBA" id="ARBA00049193"/>
    </source>
</evidence>
<sequence>MPSRVGIVYSDELNKHSCRSPKYGNRFSLVMSLIYAYKLTKKMFRIPPLERCHLLEKQYLTTFHCKDYIEALQFLDDLHSENEEPDVTDDVSEFLDNFGLSYDCQGFPGVYEYALSAVRGTLAAVDCLINSQCRVAINWAGGWHHAKRAEASGFCYLNDIVLGAQRLLSSPSFSMGPLLYIDLDLHHGDGVEEAFACTSRVITFSVHHASAGFFPGTGVTNESNGAYFTGVRGGRFSCFNLPLAEGADDQTWWSAVEPVLRALHRSVKPIAIFIQCGADALSSDPHRIFNLSASTVTHKSAYISALELVLNWHLPTLIFGGGGYHFGDTARLWTMLTAVALSCSSEEKIELDQDIPDHANLVSFGPDFTLDVRPSMRLNKNTEDVVSQHVERLLRQIDDYCSFNRLGP</sequence>
<comment type="subcellular location">
    <subcellularLocation>
        <location evidence="3">Chromosome</location>
    </subcellularLocation>
    <subcellularLocation>
        <location evidence="4">Cytoplasm</location>
    </subcellularLocation>
    <subcellularLocation>
        <location evidence="2 17">Nucleus</location>
    </subcellularLocation>
</comment>
<dbReference type="PIRSF" id="PIRSF037913">
    <property type="entry name" value="His_deacetylse_1"/>
    <property type="match status" value="1"/>
</dbReference>
<evidence type="ECO:0000256" key="20">
    <source>
        <dbReference type="PIRSR" id="PIRSR037913-3"/>
    </source>
</evidence>
<keyword evidence="9 17" id="KW-0378">Hydrolase</keyword>
<dbReference type="GO" id="GO:0160008">
    <property type="term" value="F:protein decrotonylase activity"/>
    <property type="evidence" value="ECO:0007669"/>
    <property type="project" value="RHEA"/>
</dbReference>
<dbReference type="Gene3D" id="3.40.800.20">
    <property type="entry name" value="Histone deacetylase domain"/>
    <property type="match status" value="1"/>
</dbReference>
<accession>A0A5K3EZQ1</accession>
<evidence type="ECO:0000313" key="22">
    <source>
        <dbReference type="WBParaSite" id="MCU_004397-RD"/>
    </source>
</evidence>
<feature type="binding site" evidence="20">
    <location>
        <position position="279"/>
    </location>
    <ligand>
        <name>a divalent metal cation</name>
        <dbReference type="ChEBI" id="CHEBI:60240"/>
    </ligand>
</feature>
<evidence type="ECO:0000256" key="10">
    <source>
        <dbReference type="ARBA" id="ARBA00022853"/>
    </source>
</evidence>
<dbReference type="GO" id="GO:0005694">
    <property type="term" value="C:chromosome"/>
    <property type="evidence" value="ECO:0007669"/>
    <property type="project" value="UniProtKB-SubCell"/>
</dbReference>
<dbReference type="InterPro" id="IPR003084">
    <property type="entry name" value="HDAC_I/II"/>
</dbReference>
<evidence type="ECO:0000256" key="7">
    <source>
        <dbReference type="ARBA" id="ARBA00022491"/>
    </source>
</evidence>
<dbReference type="GO" id="GO:0141221">
    <property type="term" value="F:histone deacetylase activity, hydrolytic mechanism"/>
    <property type="evidence" value="ECO:0007669"/>
    <property type="project" value="UniProtKB-EC"/>
</dbReference>
<evidence type="ECO:0000256" key="11">
    <source>
        <dbReference type="ARBA" id="ARBA00023015"/>
    </source>
</evidence>
<organism evidence="22">
    <name type="scientific">Mesocestoides corti</name>
    <name type="common">Flatworm</name>
    <dbReference type="NCBI Taxonomy" id="53468"/>
    <lineage>
        <taxon>Eukaryota</taxon>
        <taxon>Metazoa</taxon>
        <taxon>Spiralia</taxon>
        <taxon>Lophotrochozoa</taxon>
        <taxon>Platyhelminthes</taxon>
        <taxon>Cestoda</taxon>
        <taxon>Eucestoda</taxon>
        <taxon>Cyclophyllidea</taxon>
        <taxon>Mesocestoididae</taxon>
        <taxon>Mesocestoides</taxon>
    </lineage>
</organism>
<dbReference type="PANTHER" id="PTHR10625">
    <property type="entry name" value="HISTONE DEACETYLASE HDAC1-RELATED"/>
    <property type="match status" value="1"/>
</dbReference>
<comment type="catalytic activity">
    <reaction evidence="15">
        <text>N(6)-(2E)-butenoyl-L-lysyl-[protein] + H2O = (2E)-2-butenoate + L-lysyl-[protein]</text>
        <dbReference type="Rhea" id="RHEA:69172"/>
        <dbReference type="Rhea" id="RHEA-COMP:9752"/>
        <dbReference type="Rhea" id="RHEA-COMP:13707"/>
        <dbReference type="ChEBI" id="CHEBI:15377"/>
        <dbReference type="ChEBI" id="CHEBI:29969"/>
        <dbReference type="ChEBI" id="CHEBI:35899"/>
        <dbReference type="ChEBI" id="CHEBI:137954"/>
    </reaction>
    <physiologicalReaction direction="left-to-right" evidence="15">
        <dbReference type="Rhea" id="RHEA:69173"/>
    </physiologicalReaction>
</comment>
<evidence type="ECO:0000256" key="1">
    <source>
        <dbReference type="ARBA" id="ARBA00001968"/>
    </source>
</evidence>